<evidence type="ECO:0000256" key="2">
    <source>
        <dbReference type="SAM" id="Phobius"/>
    </source>
</evidence>
<feature type="compositionally biased region" description="Low complexity" evidence="1">
    <location>
        <begin position="41"/>
        <end position="52"/>
    </location>
</feature>
<keyword evidence="2" id="KW-0472">Membrane</keyword>
<keyword evidence="3" id="KW-0732">Signal</keyword>
<keyword evidence="2" id="KW-1133">Transmembrane helix</keyword>
<name>A0A0G3H829_9CORY</name>
<feature type="signal peptide" evidence="3">
    <location>
        <begin position="1"/>
        <end position="29"/>
    </location>
</feature>
<dbReference type="AlphaFoldDB" id="A0A0G3H829"/>
<proteinExistence type="predicted"/>
<feature type="chain" id="PRO_5002555007" description="Secreted protein" evidence="3">
    <location>
        <begin position="30"/>
        <end position="102"/>
    </location>
</feature>
<dbReference type="EMBL" id="CP011545">
    <property type="protein sequence ID" value="AKK08915.1"/>
    <property type="molecule type" value="Genomic_DNA"/>
</dbReference>
<keyword evidence="5" id="KW-1185">Reference proteome</keyword>
<feature type="transmembrane region" description="Helical" evidence="2">
    <location>
        <begin position="79"/>
        <end position="97"/>
    </location>
</feature>
<evidence type="ECO:0000256" key="3">
    <source>
        <dbReference type="SAM" id="SignalP"/>
    </source>
</evidence>
<evidence type="ECO:0008006" key="6">
    <source>
        <dbReference type="Google" id="ProtNLM"/>
    </source>
</evidence>
<evidence type="ECO:0000313" key="5">
    <source>
        <dbReference type="Proteomes" id="UP000035540"/>
    </source>
</evidence>
<dbReference type="STRING" id="136857.CTEST_07390"/>
<dbReference type="OrthoDB" id="4428120at2"/>
<evidence type="ECO:0000256" key="1">
    <source>
        <dbReference type="SAM" id="MobiDB-lite"/>
    </source>
</evidence>
<protein>
    <recommendedName>
        <fullName evidence="6">Secreted protein</fullName>
    </recommendedName>
</protein>
<reference evidence="4 5" key="1">
    <citation type="journal article" date="2015" name="Genome Announc.">
        <title>Complete Genome Sequence of the Type Strain Corynebacterium testudinoris DSM 44614, Recovered from Necrotic Lesions in the Mouth of a Tortoise.</title>
        <authorList>
            <person name="Ruckert C."/>
            <person name="Kriete M."/>
            <person name="Jaenicke S."/>
            <person name="Winkler A."/>
            <person name="Tauch A."/>
        </authorList>
    </citation>
    <scope>NUCLEOTIDE SEQUENCE [LARGE SCALE GENOMIC DNA]</scope>
    <source>
        <strain evidence="4 5">DSM 44614</strain>
    </source>
</reference>
<dbReference type="KEGG" id="cted:CTEST_07390"/>
<sequence>MKLTSRKALVAAATALALTTSGMSAPAFAAEGDNPPTTAASGSSFDSFPGSSKSEKEGEEGNEQGSSIQNTTADQWKTWIGLFTAIIGALSAGFAFVQKYLK</sequence>
<dbReference type="Proteomes" id="UP000035540">
    <property type="component" value="Chromosome"/>
</dbReference>
<reference evidence="5" key="2">
    <citation type="submission" date="2015-05" db="EMBL/GenBank/DDBJ databases">
        <title>Complete genome sequence of Corynebacterium testudinoris DSM 44614, recovered from necrotic lesions in the mouth of a tortoise.</title>
        <authorList>
            <person name="Ruckert C."/>
            <person name="Albersmeier A."/>
            <person name="Winkler A."/>
            <person name="Tauch A."/>
        </authorList>
    </citation>
    <scope>NUCLEOTIDE SEQUENCE [LARGE SCALE GENOMIC DNA]</scope>
    <source>
        <strain evidence="5">DSM 44614</strain>
    </source>
</reference>
<accession>A0A0G3H829</accession>
<organism evidence="4 5">
    <name type="scientific">Corynebacterium testudinoris</name>
    <dbReference type="NCBI Taxonomy" id="136857"/>
    <lineage>
        <taxon>Bacteria</taxon>
        <taxon>Bacillati</taxon>
        <taxon>Actinomycetota</taxon>
        <taxon>Actinomycetes</taxon>
        <taxon>Mycobacteriales</taxon>
        <taxon>Corynebacteriaceae</taxon>
        <taxon>Corynebacterium</taxon>
    </lineage>
</organism>
<dbReference type="RefSeq" id="WP_047253189.1">
    <property type="nucleotide sequence ID" value="NZ_CP011545.1"/>
</dbReference>
<keyword evidence="2" id="KW-0812">Transmembrane</keyword>
<dbReference type="PATRIC" id="fig|136857.5.peg.1474"/>
<evidence type="ECO:0000313" key="4">
    <source>
        <dbReference type="EMBL" id="AKK08915.1"/>
    </source>
</evidence>
<gene>
    <name evidence="4" type="ORF">CTEST_07390</name>
</gene>
<feature type="region of interest" description="Disordered" evidence="1">
    <location>
        <begin position="27"/>
        <end position="70"/>
    </location>
</feature>